<name>A0A1H4BCG4_9BACT</name>
<dbReference type="InterPro" id="IPR005288">
    <property type="entry name" value="NadB"/>
</dbReference>
<dbReference type="FunFam" id="3.90.700.10:FF:000002">
    <property type="entry name" value="L-aspartate oxidase"/>
    <property type="match status" value="1"/>
</dbReference>
<dbReference type="InterPro" id="IPR037099">
    <property type="entry name" value="Fum_R/Succ_DH_flav-like_C_sf"/>
</dbReference>
<dbReference type="SUPFAM" id="SSF56425">
    <property type="entry name" value="Succinate dehydrogenase/fumarate reductase flavoprotein, catalytic domain"/>
    <property type="match status" value="1"/>
</dbReference>
<keyword evidence="5 12" id="KW-0285">Flavoprotein</keyword>
<dbReference type="Gene3D" id="3.50.50.60">
    <property type="entry name" value="FAD/NAD(P)-binding domain"/>
    <property type="match status" value="1"/>
</dbReference>
<keyword evidence="6 12" id="KW-0662">Pyridine nucleotide biosynthesis</keyword>
<dbReference type="SUPFAM" id="SSF46977">
    <property type="entry name" value="Succinate dehydrogenase/fumarate reductase flavoprotein C-terminal domain"/>
    <property type="match status" value="1"/>
</dbReference>
<evidence type="ECO:0000256" key="10">
    <source>
        <dbReference type="NCBIfam" id="TIGR00551"/>
    </source>
</evidence>
<gene>
    <name evidence="15" type="ORF">SAMN05660420_02136</name>
</gene>
<comment type="subcellular location">
    <subcellularLocation>
        <location evidence="12">Cytoplasm</location>
    </subcellularLocation>
</comment>
<dbReference type="Pfam" id="PF00890">
    <property type="entry name" value="FAD_binding_2"/>
    <property type="match status" value="1"/>
</dbReference>
<proteinExistence type="inferred from homology"/>
<dbReference type="InterPro" id="IPR036188">
    <property type="entry name" value="FAD/NAD-bd_sf"/>
</dbReference>
<dbReference type="STRING" id="37625.SAMN05660420_02136"/>
<dbReference type="GO" id="GO:0008734">
    <property type="term" value="F:L-aspartate oxidase activity"/>
    <property type="evidence" value="ECO:0007669"/>
    <property type="project" value="UniProtKB-UniRule"/>
</dbReference>
<evidence type="ECO:0000256" key="11">
    <source>
        <dbReference type="PIRSR" id="PIRSR000171-1"/>
    </source>
</evidence>
<comment type="cofactor">
    <cofactor evidence="1 12">
        <name>FAD</name>
        <dbReference type="ChEBI" id="CHEBI:57692"/>
    </cofactor>
</comment>
<dbReference type="RefSeq" id="WP_092348011.1">
    <property type="nucleotide sequence ID" value="NZ_FNQN01000006.1"/>
</dbReference>
<dbReference type="Gene3D" id="1.20.58.100">
    <property type="entry name" value="Fumarate reductase/succinate dehydrogenase flavoprotein-like, C-terminal domain"/>
    <property type="match status" value="1"/>
</dbReference>
<dbReference type="EC" id="1.4.3.16" evidence="4 10"/>
<dbReference type="PANTHER" id="PTHR42716:SF2">
    <property type="entry name" value="L-ASPARTATE OXIDASE, CHLOROPLASTIC"/>
    <property type="match status" value="1"/>
</dbReference>
<dbReference type="InterPro" id="IPR015939">
    <property type="entry name" value="Fum_Rdtase/Succ_DH_flav-like_C"/>
</dbReference>
<comment type="pathway">
    <text evidence="2 12">Cofactor biosynthesis; NAD(+) biosynthesis; iminoaspartate from L-aspartate (oxidase route): step 1/1.</text>
</comment>
<evidence type="ECO:0000259" key="13">
    <source>
        <dbReference type="Pfam" id="PF00890"/>
    </source>
</evidence>
<evidence type="ECO:0000313" key="15">
    <source>
        <dbReference type="EMBL" id="SEA45863.1"/>
    </source>
</evidence>
<dbReference type="NCBIfam" id="TIGR00551">
    <property type="entry name" value="nadB"/>
    <property type="match status" value="1"/>
</dbReference>
<evidence type="ECO:0000256" key="7">
    <source>
        <dbReference type="ARBA" id="ARBA00022827"/>
    </source>
</evidence>
<evidence type="ECO:0000256" key="4">
    <source>
        <dbReference type="ARBA" id="ARBA00012173"/>
    </source>
</evidence>
<comment type="catalytic activity">
    <reaction evidence="9">
        <text>L-aspartate + O2 = iminosuccinate + H2O2</text>
        <dbReference type="Rhea" id="RHEA:25876"/>
        <dbReference type="ChEBI" id="CHEBI:15379"/>
        <dbReference type="ChEBI" id="CHEBI:16240"/>
        <dbReference type="ChEBI" id="CHEBI:29991"/>
        <dbReference type="ChEBI" id="CHEBI:77875"/>
        <dbReference type="EC" id="1.4.3.16"/>
    </reaction>
    <physiologicalReaction direction="left-to-right" evidence="9">
        <dbReference type="Rhea" id="RHEA:25877"/>
    </physiologicalReaction>
</comment>
<keyword evidence="7 12" id="KW-0274">FAD</keyword>
<dbReference type="FunFam" id="1.20.58.100:FF:000002">
    <property type="entry name" value="L-aspartate oxidase"/>
    <property type="match status" value="1"/>
</dbReference>
<dbReference type="Pfam" id="PF02910">
    <property type="entry name" value="Succ_DH_flav_C"/>
    <property type="match status" value="1"/>
</dbReference>
<dbReference type="OrthoDB" id="9806724at2"/>
<dbReference type="InterPro" id="IPR003953">
    <property type="entry name" value="FAD-dep_OxRdtase_2_FAD-bd"/>
</dbReference>
<dbReference type="AlphaFoldDB" id="A0A1H4BCG4"/>
<evidence type="ECO:0000256" key="3">
    <source>
        <dbReference type="ARBA" id="ARBA00008562"/>
    </source>
</evidence>
<dbReference type="SUPFAM" id="SSF51905">
    <property type="entry name" value="FAD/NAD(P)-binding domain"/>
    <property type="match status" value="1"/>
</dbReference>
<reference evidence="15 16" key="1">
    <citation type="submission" date="2016-10" db="EMBL/GenBank/DDBJ databases">
        <authorList>
            <person name="de Groot N.N."/>
        </authorList>
    </citation>
    <scope>NUCLEOTIDE SEQUENCE [LARGE SCALE GENOMIC DNA]</scope>
    <source>
        <strain evidence="15 16">DSM 7343</strain>
    </source>
</reference>
<feature type="domain" description="FAD-dependent oxidoreductase 2 FAD-binding" evidence="13">
    <location>
        <begin position="6"/>
        <end position="386"/>
    </location>
</feature>
<dbReference type="UniPathway" id="UPA00253">
    <property type="reaction ID" value="UER00326"/>
</dbReference>
<dbReference type="PIRSF" id="PIRSF000171">
    <property type="entry name" value="SDHA_APRA_LASPO"/>
    <property type="match status" value="1"/>
</dbReference>
<accession>A0A1H4BCG4</accession>
<evidence type="ECO:0000256" key="9">
    <source>
        <dbReference type="ARBA" id="ARBA00048305"/>
    </source>
</evidence>
<evidence type="ECO:0000313" key="16">
    <source>
        <dbReference type="Proteomes" id="UP000199409"/>
    </source>
</evidence>
<sequence length="537" mass="59241">MKITSDFLVIGSGIAGLSYALKVADKGTVSLVTKREIDVTATQLAQGGIATVFSAEDNFQSHAEDTMVAGAYLSDPEIVDLVVQSGPQAIHDLIDLGVKFSRKEDDQYDLTREGGHSQRRILHAKDATGREIERALVEAALKHPNINLYQHHIAVDLITESKVQQKKLETNSCLGSYVLDIKNHEVIAFGAHFTILATGGAGKVYLYTCNPDIATGDGVAIGWRAGANVANMEFMQFHPTTLYHPLAKSFLISEAVRGEGGILKRSDGYAFMPDYHTLKDLAPRDIVARAIDSEMKKSGADCVFLDITYKGDDFIKGHFPMIYETCLGFGIDMTKEPIPVVPAAHYLCGGLNVDKNSETNIHNLFAIGEVACSGLHGANRLASNSLLEGAVFAKIAADVTLSRLEENLPSHPHVPPWDCGKATNSDEEVIVAHNWDEIRRCMWNYVGIVRSDKRLQRAMNRIQMIQAEIDEYYWNFLLTSDLIELRNLTTVAQLIVQSALSRHESRGLHYTIDYPERDDANFHRDTIIPGARFSGKG</sequence>
<evidence type="ECO:0000256" key="6">
    <source>
        <dbReference type="ARBA" id="ARBA00022642"/>
    </source>
</evidence>
<keyword evidence="16" id="KW-1185">Reference proteome</keyword>
<comment type="similarity">
    <text evidence="3 12">Belongs to the FAD-dependent oxidoreductase 2 family. NadB subfamily.</text>
</comment>
<evidence type="ECO:0000256" key="12">
    <source>
        <dbReference type="RuleBase" id="RU362049"/>
    </source>
</evidence>
<dbReference type="InterPro" id="IPR027477">
    <property type="entry name" value="Succ_DH/fumarate_Rdtase_cat_sf"/>
</dbReference>
<organism evidence="15 16">
    <name type="scientific">Desulfuromusa kysingii</name>
    <dbReference type="NCBI Taxonomy" id="37625"/>
    <lineage>
        <taxon>Bacteria</taxon>
        <taxon>Pseudomonadati</taxon>
        <taxon>Thermodesulfobacteriota</taxon>
        <taxon>Desulfuromonadia</taxon>
        <taxon>Desulfuromonadales</taxon>
        <taxon>Geopsychrobacteraceae</taxon>
        <taxon>Desulfuromusa</taxon>
    </lineage>
</organism>
<protein>
    <recommendedName>
        <fullName evidence="4 10">L-aspartate oxidase</fullName>
        <ecNumber evidence="4 10">1.4.3.16</ecNumber>
    </recommendedName>
</protein>
<evidence type="ECO:0000256" key="8">
    <source>
        <dbReference type="ARBA" id="ARBA00023002"/>
    </source>
</evidence>
<dbReference type="PRINTS" id="PR00368">
    <property type="entry name" value="FADPNR"/>
</dbReference>
<dbReference type="GO" id="GO:0005737">
    <property type="term" value="C:cytoplasm"/>
    <property type="evidence" value="ECO:0007669"/>
    <property type="project" value="UniProtKB-SubCell"/>
</dbReference>
<dbReference type="PRINTS" id="PR00411">
    <property type="entry name" value="PNDRDTASEI"/>
</dbReference>
<evidence type="ECO:0000259" key="14">
    <source>
        <dbReference type="Pfam" id="PF02910"/>
    </source>
</evidence>
<comment type="function">
    <text evidence="12">Catalyzes the oxidation of L-aspartate to iminoaspartate.</text>
</comment>
<dbReference type="Proteomes" id="UP000199409">
    <property type="component" value="Unassembled WGS sequence"/>
</dbReference>
<evidence type="ECO:0000256" key="5">
    <source>
        <dbReference type="ARBA" id="ARBA00022630"/>
    </source>
</evidence>
<dbReference type="EMBL" id="FNQN01000006">
    <property type="protein sequence ID" value="SEA45863.1"/>
    <property type="molecule type" value="Genomic_DNA"/>
</dbReference>
<dbReference type="Gene3D" id="3.90.700.10">
    <property type="entry name" value="Succinate dehydrogenase/fumarate reductase flavoprotein, catalytic domain"/>
    <property type="match status" value="1"/>
</dbReference>
<dbReference type="NCBIfam" id="NF006567">
    <property type="entry name" value="PRK09077.1"/>
    <property type="match status" value="1"/>
</dbReference>
<keyword evidence="8 12" id="KW-0560">Oxidoreductase</keyword>
<feature type="domain" description="Fumarate reductase/succinate dehydrogenase flavoprotein-like C-terminal" evidence="14">
    <location>
        <begin position="436"/>
        <end position="528"/>
    </location>
</feature>
<evidence type="ECO:0000256" key="2">
    <source>
        <dbReference type="ARBA" id="ARBA00004950"/>
    </source>
</evidence>
<dbReference type="PANTHER" id="PTHR42716">
    <property type="entry name" value="L-ASPARTATE OXIDASE"/>
    <property type="match status" value="1"/>
</dbReference>
<dbReference type="GO" id="GO:0034628">
    <property type="term" value="P:'de novo' NAD+ biosynthetic process from L-aspartate"/>
    <property type="evidence" value="ECO:0007669"/>
    <property type="project" value="TreeGrafter"/>
</dbReference>
<evidence type="ECO:0000256" key="1">
    <source>
        <dbReference type="ARBA" id="ARBA00001974"/>
    </source>
</evidence>
<feature type="active site" description="Proton acceptor" evidence="11">
    <location>
        <position position="284"/>
    </location>
</feature>